<feature type="transmembrane region" description="Helical" evidence="1">
    <location>
        <begin position="130"/>
        <end position="157"/>
    </location>
</feature>
<keyword evidence="4" id="KW-1185">Reference proteome</keyword>
<reference evidence="3" key="2">
    <citation type="submission" date="2019-10" db="EMBL/GenBank/DDBJ databases">
        <title>Conservation and host-specific expression of non-tandemly repeated heterogenous ribosome RNA gene in arbuscular mycorrhizal fungi.</title>
        <authorList>
            <person name="Maeda T."/>
            <person name="Kobayashi Y."/>
            <person name="Nakagawa T."/>
            <person name="Ezawa T."/>
            <person name="Yamaguchi K."/>
            <person name="Bino T."/>
            <person name="Nishimoto Y."/>
            <person name="Shigenobu S."/>
            <person name="Kawaguchi M."/>
        </authorList>
    </citation>
    <scope>NUCLEOTIDE SEQUENCE</scope>
    <source>
        <strain evidence="3">HR1</strain>
    </source>
</reference>
<feature type="transmembrane region" description="Helical" evidence="1">
    <location>
        <begin position="62"/>
        <end position="80"/>
    </location>
</feature>
<feature type="transmembrane region" description="Helical" evidence="1">
    <location>
        <begin position="92"/>
        <end position="110"/>
    </location>
</feature>
<dbReference type="OrthoDB" id="2319803at2759"/>
<dbReference type="Proteomes" id="UP000247702">
    <property type="component" value="Unassembled WGS sequence"/>
</dbReference>
<sequence>MLIFREHKAIKLNLKFVQIVFTIIVLIIELVQYAVYSSLKPDSPDIFATNWFINEEYKAIKIWDNIVFLLTLIALGVYIYNFKKIWNKGPYLCLDISLAVLWFTTTIANLDPAYGRNPAQICSSAKTSSLTTICSTWVISVIFCWLNMLTLIISAFVTWRVRQEKRKGIYHKPTIKPEIKNRLSQRQSVLLKQGLENPDKYQPVMLESGVKPLMLVQLANT</sequence>
<gene>
    <name evidence="3" type="ORF">RCL2_001928400</name>
    <name evidence="2" type="ORF">RclHR1_08250007</name>
</gene>
<evidence type="ECO:0000313" key="4">
    <source>
        <dbReference type="Proteomes" id="UP000247702"/>
    </source>
</evidence>
<keyword evidence="1" id="KW-0812">Transmembrane</keyword>
<evidence type="ECO:0000313" key="3">
    <source>
        <dbReference type="EMBL" id="GES92508.1"/>
    </source>
</evidence>
<keyword evidence="1" id="KW-0472">Membrane</keyword>
<keyword evidence="1" id="KW-1133">Transmembrane helix</keyword>
<evidence type="ECO:0008006" key="5">
    <source>
        <dbReference type="Google" id="ProtNLM"/>
    </source>
</evidence>
<comment type="caution">
    <text evidence="2">The sequence shown here is derived from an EMBL/GenBank/DDBJ whole genome shotgun (WGS) entry which is preliminary data.</text>
</comment>
<feature type="transmembrane region" description="Helical" evidence="1">
    <location>
        <begin position="12"/>
        <end position="35"/>
    </location>
</feature>
<accession>A0A2Z6SEM4</accession>
<protein>
    <recommendedName>
        <fullName evidence="5">MARVEL domain-containing protein</fullName>
    </recommendedName>
</protein>
<dbReference type="Proteomes" id="UP000615446">
    <property type="component" value="Unassembled WGS sequence"/>
</dbReference>
<evidence type="ECO:0000256" key="1">
    <source>
        <dbReference type="SAM" id="Phobius"/>
    </source>
</evidence>
<dbReference type="EMBL" id="BEXD01004232">
    <property type="protein sequence ID" value="GBC08610.1"/>
    <property type="molecule type" value="Genomic_DNA"/>
</dbReference>
<dbReference type="EMBL" id="BLAL01000215">
    <property type="protein sequence ID" value="GES92508.1"/>
    <property type="molecule type" value="Genomic_DNA"/>
</dbReference>
<dbReference type="AlphaFoldDB" id="A0A2Z6SEM4"/>
<reference evidence="2 4" key="1">
    <citation type="submission" date="2017-11" db="EMBL/GenBank/DDBJ databases">
        <title>The genome of Rhizophagus clarus HR1 reveals common genetic basis of auxotrophy among arbuscular mycorrhizal fungi.</title>
        <authorList>
            <person name="Kobayashi Y."/>
        </authorList>
    </citation>
    <scope>NUCLEOTIDE SEQUENCE [LARGE SCALE GENOMIC DNA]</scope>
    <source>
        <strain evidence="2 4">HR1</strain>
    </source>
</reference>
<evidence type="ECO:0000313" key="2">
    <source>
        <dbReference type="EMBL" id="GBC08610.1"/>
    </source>
</evidence>
<organism evidence="2 4">
    <name type="scientific">Rhizophagus clarus</name>
    <dbReference type="NCBI Taxonomy" id="94130"/>
    <lineage>
        <taxon>Eukaryota</taxon>
        <taxon>Fungi</taxon>
        <taxon>Fungi incertae sedis</taxon>
        <taxon>Mucoromycota</taxon>
        <taxon>Glomeromycotina</taxon>
        <taxon>Glomeromycetes</taxon>
        <taxon>Glomerales</taxon>
        <taxon>Glomeraceae</taxon>
        <taxon>Rhizophagus</taxon>
    </lineage>
</organism>
<name>A0A2Z6SEM4_9GLOM</name>
<proteinExistence type="predicted"/>